<evidence type="ECO:0000256" key="3">
    <source>
        <dbReference type="ARBA" id="ARBA00022512"/>
    </source>
</evidence>
<evidence type="ECO:0000256" key="6">
    <source>
        <dbReference type="ARBA" id="ARBA00023157"/>
    </source>
</evidence>
<keyword evidence="3 7" id="KW-0134">Cell wall</keyword>
<dbReference type="Proteomes" id="UP000284842">
    <property type="component" value="Unassembled WGS sequence"/>
</dbReference>
<keyword evidence="6 7" id="KW-1015">Disulfide bond</keyword>
<evidence type="ECO:0000256" key="2">
    <source>
        <dbReference type="ARBA" id="ARBA00010446"/>
    </source>
</evidence>
<dbReference type="OrthoDB" id="4225815at2759"/>
<evidence type="ECO:0000313" key="9">
    <source>
        <dbReference type="Proteomes" id="UP000284842"/>
    </source>
</evidence>
<gene>
    <name evidence="8" type="ORF">CVT24_006342</name>
</gene>
<dbReference type="AlphaFoldDB" id="A0A409YE95"/>
<dbReference type="CDD" id="cd23507">
    <property type="entry name" value="hydrophobin_I"/>
    <property type="match status" value="1"/>
</dbReference>
<comment type="subcellular location">
    <subcellularLocation>
        <location evidence="1 7">Secreted</location>
        <location evidence="1 7">Cell wall</location>
    </subcellularLocation>
</comment>
<evidence type="ECO:0000256" key="1">
    <source>
        <dbReference type="ARBA" id="ARBA00004191"/>
    </source>
</evidence>
<dbReference type="Pfam" id="PF01185">
    <property type="entry name" value="Hydrophobin"/>
    <property type="match status" value="1"/>
</dbReference>
<evidence type="ECO:0000256" key="5">
    <source>
        <dbReference type="ARBA" id="ARBA00022729"/>
    </source>
</evidence>
<feature type="signal peptide" evidence="7">
    <location>
        <begin position="1"/>
        <end position="19"/>
    </location>
</feature>
<evidence type="ECO:0000256" key="4">
    <source>
        <dbReference type="ARBA" id="ARBA00022525"/>
    </source>
</evidence>
<dbReference type="InterPro" id="IPR001338">
    <property type="entry name" value="Class_I_Hydrophobin"/>
</dbReference>
<accession>A0A409YE95</accession>
<dbReference type="GO" id="GO:0009277">
    <property type="term" value="C:fungal-type cell wall"/>
    <property type="evidence" value="ECO:0007669"/>
    <property type="project" value="InterPro"/>
</dbReference>
<evidence type="ECO:0000313" key="8">
    <source>
        <dbReference type="EMBL" id="PPR01342.1"/>
    </source>
</evidence>
<dbReference type="GO" id="GO:0005199">
    <property type="term" value="F:structural constituent of cell wall"/>
    <property type="evidence" value="ECO:0007669"/>
    <property type="project" value="InterPro"/>
</dbReference>
<sequence length="111" mass="10932">MFSKLAILAAASMAIFAAAAPQGGINNSCNTGDIKCCNQVMSSESAAFKGIASLLALDVTGITGQVAMGCSPITVIGLGSGANCKAQPVCCSGNKYNGLINVGCSPISINA</sequence>
<keyword evidence="9" id="KW-1185">Reference proteome</keyword>
<evidence type="ECO:0000256" key="7">
    <source>
        <dbReference type="RuleBase" id="RU365009"/>
    </source>
</evidence>
<feature type="chain" id="PRO_5018813176" description="Hydrophobin" evidence="7">
    <location>
        <begin position="20"/>
        <end position="111"/>
    </location>
</feature>
<keyword evidence="4 7" id="KW-0964">Secreted</keyword>
<keyword evidence="5 7" id="KW-0732">Signal</keyword>
<dbReference type="EMBL" id="NHTK01001255">
    <property type="protein sequence ID" value="PPR01342.1"/>
    <property type="molecule type" value="Genomic_DNA"/>
</dbReference>
<dbReference type="SMART" id="SM00075">
    <property type="entry name" value="HYDRO"/>
    <property type="match status" value="1"/>
</dbReference>
<dbReference type="InParanoid" id="A0A409YE95"/>
<organism evidence="8 9">
    <name type="scientific">Panaeolus cyanescens</name>
    <dbReference type="NCBI Taxonomy" id="181874"/>
    <lineage>
        <taxon>Eukaryota</taxon>
        <taxon>Fungi</taxon>
        <taxon>Dikarya</taxon>
        <taxon>Basidiomycota</taxon>
        <taxon>Agaricomycotina</taxon>
        <taxon>Agaricomycetes</taxon>
        <taxon>Agaricomycetidae</taxon>
        <taxon>Agaricales</taxon>
        <taxon>Agaricineae</taxon>
        <taxon>Galeropsidaceae</taxon>
        <taxon>Panaeolus</taxon>
    </lineage>
</organism>
<reference evidence="8 9" key="1">
    <citation type="journal article" date="2018" name="Evol. Lett.">
        <title>Horizontal gene cluster transfer increased hallucinogenic mushroom diversity.</title>
        <authorList>
            <person name="Reynolds H.T."/>
            <person name="Vijayakumar V."/>
            <person name="Gluck-Thaler E."/>
            <person name="Korotkin H.B."/>
            <person name="Matheny P.B."/>
            <person name="Slot J.C."/>
        </authorList>
    </citation>
    <scope>NUCLEOTIDE SEQUENCE [LARGE SCALE GENOMIC DNA]</scope>
    <source>
        <strain evidence="8 9">2629</strain>
    </source>
</reference>
<dbReference type="InterPro" id="IPR019778">
    <property type="entry name" value="Class_I_Hydrophobin_CS"/>
</dbReference>
<comment type="similarity">
    <text evidence="2 7">Belongs to the fungal hydrophobin family.</text>
</comment>
<name>A0A409YE95_9AGAR</name>
<protein>
    <recommendedName>
        <fullName evidence="7">Hydrophobin</fullName>
    </recommendedName>
</protein>
<proteinExistence type="inferred from homology"/>
<dbReference type="PROSITE" id="PS00956">
    <property type="entry name" value="HYDROPHOBIN"/>
    <property type="match status" value="1"/>
</dbReference>
<comment type="caution">
    <text evidence="8">The sequence shown here is derived from an EMBL/GenBank/DDBJ whole genome shotgun (WGS) entry which is preliminary data.</text>
</comment>